<dbReference type="RefSeq" id="WP_380716816.1">
    <property type="nucleotide sequence ID" value="NZ_JBHSGI010000005.1"/>
</dbReference>
<protein>
    <submittedName>
        <fullName evidence="2">MBL fold metallo-hydrolase</fullName>
    </submittedName>
</protein>
<proteinExistence type="predicted"/>
<evidence type="ECO:0000259" key="1">
    <source>
        <dbReference type="SMART" id="SM00849"/>
    </source>
</evidence>
<comment type="caution">
    <text evidence="2">The sequence shown here is derived from an EMBL/GenBank/DDBJ whole genome shotgun (WGS) entry which is preliminary data.</text>
</comment>
<dbReference type="PANTHER" id="PTHR11203">
    <property type="entry name" value="CLEAVAGE AND POLYADENYLATION SPECIFICITY FACTOR FAMILY MEMBER"/>
    <property type="match status" value="1"/>
</dbReference>
<dbReference type="EMBL" id="JBHSGI010000005">
    <property type="protein sequence ID" value="MFC4668527.1"/>
    <property type="molecule type" value="Genomic_DNA"/>
</dbReference>
<dbReference type="SUPFAM" id="SSF56281">
    <property type="entry name" value="Metallo-hydrolase/oxidoreductase"/>
    <property type="match status" value="1"/>
</dbReference>
<name>A0ABV9KEM9_9RHOB</name>
<dbReference type="Gene3D" id="3.60.15.10">
    <property type="entry name" value="Ribonuclease Z/Hydroxyacylglutathione hydrolase-like"/>
    <property type="match status" value="1"/>
</dbReference>
<gene>
    <name evidence="2" type="ORF">ACFO5X_08190</name>
</gene>
<reference evidence="3" key="1">
    <citation type="journal article" date="2019" name="Int. J. Syst. Evol. Microbiol.">
        <title>The Global Catalogue of Microorganisms (GCM) 10K type strain sequencing project: providing services to taxonomists for standard genome sequencing and annotation.</title>
        <authorList>
            <consortium name="The Broad Institute Genomics Platform"/>
            <consortium name="The Broad Institute Genome Sequencing Center for Infectious Disease"/>
            <person name="Wu L."/>
            <person name="Ma J."/>
        </authorList>
    </citation>
    <scope>NUCLEOTIDE SEQUENCE [LARGE SCALE GENOMIC DNA]</scope>
    <source>
        <strain evidence="3">CGMCC 4.7283</strain>
    </source>
</reference>
<keyword evidence="3" id="KW-1185">Reference proteome</keyword>
<dbReference type="Proteomes" id="UP001595973">
    <property type="component" value="Unassembled WGS sequence"/>
</dbReference>
<dbReference type="InterPro" id="IPR036866">
    <property type="entry name" value="RibonucZ/Hydroxyglut_hydro"/>
</dbReference>
<dbReference type="Pfam" id="PF00753">
    <property type="entry name" value="Lactamase_B"/>
    <property type="match status" value="1"/>
</dbReference>
<evidence type="ECO:0000313" key="3">
    <source>
        <dbReference type="Proteomes" id="UP001595973"/>
    </source>
</evidence>
<dbReference type="InterPro" id="IPR001279">
    <property type="entry name" value="Metallo-B-lactamas"/>
</dbReference>
<sequence length="386" mass="40394">MQTIHLQGGFGEKGRTSIAVDDGATLLMLDAGIKVGAPAQDYHPRLARAAAEIDALFLTHAHEDHIGALSWLLRQGFNGPVFMTAATRGEMAATLAQYARPDDLAACPGSAAQIEIFSAGDRLTVGAQTIDTGHSGHVAGGTWFAVTSGGQTTLYCGDVVPHSAVFPMTPLPACDLLVLDCSYGPDTVPAADRAKTVIEWTAAHPCGSVLPTPLSGRSLELLTILPGPLAMSDDMEAPLRAQLADPDLLHPGMAARLRDRIAGLHRWTPGDPLPAMPLLVHDGMGETGPARAALDQAERAGHPVLLTGHLPEGSPGWRMHRAGTADWHRLPTHPTLPENRALWEATGRPAVIGHSCDDAALDAVQQSLPALNAGTRTGGSLKIGDA</sequence>
<dbReference type="PANTHER" id="PTHR11203:SF37">
    <property type="entry name" value="INTEGRATOR COMPLEX SUBUNIT 11"/>
    <property type="match status" value="1"/>
</dbReference>
<dbReference type="SMART" id="SM00849">
    <property type="entry name" value="Lactamase_B"/>
    <property type="match status" value="1"/>
</dbReference>
<dbReference type="InterPro" id="IPR050698">
    <property type="entry name" value="MBL"/>
</dbReference>
<accession>A0ABV9KEM9</accession>
<feature type="domain" description="Metallo-beta-lactamase" evidence="1">
    <location>
        <begin position="14"/>
        <end position="204"/>
    </location>
</feature>
<evidence type="ECO:0000313" key="2">
    <source>
        <dbReference type="EMBL" id="MFC4668527.1"/>
    </source>
</evidence>
<organism evidence="2 3">
    <name type="scientific">Seohaeicola nanhaiensis</name>
    <dbReference type="NCBI Taxonomy" id="1387282"/>
    <lineage>
        <taxon>Bacteria</taxon>
        <taxon>Pseudomonadati</taxon>
        <taxon>Pseudomonadota</taxon>
        <taxon>Alphaproteobacteria</taxon>
        <taxon>Rhodobacterales</taxon>
        <taxon>Roseobacteraceae</taxon>
        <taxon>Seohaeicola</taxon>
    </lineage>
</organism>